<reference evidence="4 5" key="1">
    <citation type="submission" date="2019-08" db="EMBL/GenBank/DDBJ databases">
        <title>Actinomadura sp. nov. CYP1-5 isolated from mountain soil.</title>
        <authorList>
            <person name="Songsumanus A."/>
            <person name="Kuncharoen N."/>
            <person name="Kudo T."/>
            <person name="Yuki M."/>
            <person name="Igarashi Y."/>
            <person name="Tanasupawat S."/>
        </authorList>
    </citation>
    <scope>NUCLEOTIDE SEQUENCE [LARGE SCALE GENOMIC DNA]</scope>
    <source>
        <strain evidence="4 5">JCM 14158</strain>
    </source>
</reference>
<comment type="similarity">
    <text evidence="1">Belongs to the DSD1 family.</text>
</comment>
<dbReference type="InterPro" id="IPR001608">
    <property type="entry name" value="Ala_racemase_N"/>
</dbReference>
<evidence type="ECO:0000313" key="4">
    <source>
        <dbReference type="EMBL" id="TYB42263.1"/>
    </source>
</evidence>
<feature type="domain" description="D-serine dehydratase-like" evidence="3">
    <location>
        <begin position="261"/>
        <end position="354"/>
    </location>
</feature>
<dbReference type="InterPro" id="IPR026956">
    <property type="entry name" value="D-ser_dehydrat-like_dom"/>
</dbReference>
<dbReference type="GO" id="GO:0008721">
    <property type="term" value="F:D-serine ammonia-lyase activity"/>
    <property type="evidence" value="ECO:0007669"/>
    <property type="project" value="TreeGrafter"/>
</dbReference>
<dbReference type="GO" id="GO:0036088">
    <property type="term" value="P:D-serine catabolic process"/>
    <property type="evidence" value="ECO:0007669"/>
    <property type="project" value="TreeGrafter"/>
</dbReference>
<gene>
    <name evidence="4" type="ORF">FXF69_31050</name>
</gene>
<dbReference type="Pfam" id="PF14031">
    <property type="entry name" value="D-ser_dehydrat"/>
    <property type="match status" value="1"/>
</dbReference>
<dbReference type="PANTHER" id="PTHR28004:SF2">
    <property type="entry name" value="D-SERINE DEHYDRATASE"/>
    <property type="match status" value="1"/>
</dbReference>
<protein>
    <submittedName>
        <fullName evidence="4">D-TA family PLP-dependent enzyme</fullName>
    </submittedName>
</protein>
<dbReference type="Pfam" id="PF01168">
    <property type="entry name" value="Ala_racemase_N"/>
    <property type="match status" value="1"/>
</dbReference>
<dbReference type="PANTHER" id="PTHR28004">
    <property type="entry name" value="ZGC:162816-RELATED"/>
    <property type="match status" value="1"/>
</dbReference>
<evidence type="ECO:0000313" key="5">
    <source>
        <dbReference type="Proteomes" id="UP000323380"/>
    </source>
</evidence>
<dbReference type="STRING" id="1220554.GCA_001552135_01981"/>
<dbReference type="Proteomes" id="UP000323380">
    <property type="component" value="Unassembled WGS sequence"/>
</dbReference>
<dbReference type="InterPro" id="IPR029066">
    <property type="entry name" value="PLP-binding_barrel"/>
</dbReference>
<dbReference type="SUPFAM" id="SSF51419">
    <property type="entry name" value="PLP-binding barrel"/>
    <property type="match status" value="1"/>
</dbReference>
<keyword evidence="2" id="KW-0456">Lyase</keyword>
<name>A0A5D0ND68_9ACTN</name>
<dbReference type="AlphaFoldDB" id="A0A5D0ND68"/>
<accession>A0A5D0ND68</accession>
<dbReference type="SMART" id="SM01119">
    <property type="entry name" value="D-ser_dehydrat"/>
    <property type="match status" value="1"/>
</dbReference>
<dbReference type="InterPro" id="IPR051466">
    <property type="entry name" value="D-amino_acid_metab_enzyme"/>
</dbReference>
<sequence length="369" mass="37858">MTGGWTAACADGGPPTPFLALHHPRLLANIGDVAARVAGHGGRSTPHQKTHKSAEIAKAQVAAGATRATVATAAEAGLAFDAGFGSVLVAYPPVPGERTRALAALTERGRVAVTCSRPEHVGALAATGADFDVYWEIDSGTKRLGTAPGRATADAVAASAFGARVRLRGLMTFAGHAYAATGAAGLAAVRDQQDDALESTREALAERGLAGRGAEAPVLSVGVTPLARLESGRADEYRYGNYVFYDATQVALGGPAAAECALAVVSTVVDVPAPDRLVLDAGSKSLPAERMTPLTPGFGLVDGHPGIVIEKLYEEHGLAGSAEPHGLAPGDRVAVVPNHACTAVNLFTQYAVYDGTSFVDTWPIRARRV</sequence>
<keyword evidence="5" id="KW-1185">Reference proteome</keyword>
<dbReference type="InterPro" id="IPR042208">
    <property type="entry name" value="D-ser_dehydrat-like_sf"/>
</dbReference>
<dbReference type="Gene3D" id="3.20.20.10">
    <property type="entry name" value="Alanine racemase"/>
    <property type="match status" value="1"/>
</dbReference>
<organism evidence="4 5">
    <name type="scientific">Actinomadura chibensis</name>
    <dbReference type="NCBI Taxonomy" id="392828"/>
    <lineage>
        <taxon>Bacteria</taxon>
        <taxon>Bacillati</taxon>
        <taxon>Actinomycetota</taxon>
        <taxon>Actinomycetes</taxon>
        <taxon>Streptosporangiales</taxon>
        <taxon>Thermomonosporaceae</taxon>
        <taxon>Actinomadura</taxon>
    </lineage>
</organism>
<proteinExistence type="inferred from homology"/>
<evidence type="ECO:0000256" key="1">
    <source>
        <dbReference type="ARBA" id="ARBA00005323"/>
    </source>
</evidence>
<dbReference type="RefSeq" id="WP_067888198.1">
    <property type="nucleotide sequence ID" value="NZ_VSFG01000008.1"/>
</dbReference>
<evidence type="ECO:0000259" key="3">
    <source>
        <dbReference type="SMART" id="SM01119"/>
    </source>
</evidence>
<dbReference type="Gene3D" id="2.40.37.20">
    <property type="entry name" value="D-serine dehydratase-like domain"/>
    <property type="match status" value="1"/>
</dbReference>
<evidence type="ECO:0000256" key="2">
    <source>
        <dbReference type="ARBA" id="ARBA00023239"/>
    </source>
</evidence>
<comment type="caution">
    <text evidence="4">The sequence shown here is derived from an EMBL/GenBank/DDBJ whole genome shotgun (WGS) entry which is preliminary data.</text>
</comment>
<dbReference type="EMBL" id="VSFG01000008">
    <property type="protein sequence ID" value="TYB42263.1"/>
    <property type="molecule type" value="Genomic_DNA"/>
</dbReference>